<evidence type="ECO:0000259" key="10">
    <source>
        <dbReference type="Pfam" id="PF12557"/>
    </source>
</evidence>
<evidence type="ECO:0000256" key="1">
    <source>
        <dbReference type="ARBA" id="ARBA00005121"/>
    </source>
</evidence>
<keyword evidence="8" id="KW-0067">ATP-binding</keyword>
<feature type="compositionally biased region" description="Acidic residues" evidence="9">
    <location>
        <begin position="1"/>
        <end position="10"/>
    </location>
</feature>
<feature type="domain" description="Cob(I)alamin adenosyltransferase N-terminal" evidence="10">
    <location>
        <begin position="8"/>
        <end position="31"/>
    </location>
</feature>
<comment type="subcellular location">
    <subcellularLocation>
        <location evidence="8">Cytoplasm</location>
    </subcellularLocation>
</comment>
<dbReference type="Pfam" id="PF12557">
    <property type="entry name" value="Co_AT_N"/>
    <property type="match status" value="1"/>
</dbReference>
<dbReference type="UniPathway" id="UPA00148">
    <property type="reaction ID" value="UER00233"/>
</dbReference>
<dbReference type="NCBIfam" id="NF004637">
    <property type="entry name" value="PRK05986.1"/>
    <property type="match status" value="1"/>
</dbReference>
<gene>
    <name evidence="11" type="primary">btuR</name>
    <name evidence="11" type="ORF">IMCC3135_08625</name>
</gene>
<comment type="pathway">
    <text evidence="1 8">Cofactor biosynthesis; adenosylcobalamin biosynthesis; adenosylcobalamin from cob(II)yrinate a,c-diamide: step 2/7.</text>
</comment>
<evidence type="ECO:0000256" key="2">
    <source>
        <dbReference type="ARBA" id="ARBA00007487"/>
    </source>
</evidence>
<dbReference type="GO" id="GO:0008817">
    <property type="term" value="F:corrinoid adenosyltransferase activity"/>
    <property type="evidence" value="ECO:0007669"/>
    <property type="project" value="UniProtKB-UniRule"/>
</dbReference>
<name>A0A2Z2NL02_9GAMM</name>
<keyword evidence="8" id="KW-0963">Cytoplasm</keyword>
<sequence>MRQWESEMEEQDKQKHSERMQRKKAVVDAGIEKAQIERGIVILITGNGKGKTTSGFGTVYRALGHGHQCGVVQFIKGTQSTGEVTFLQQCMGLATVQYHAMATGFTWNTQNWDADKAAADEAWSHARRLLQDESVQLVLLDELTYMLKYKFLDMEDVLSTIRARPEGQTVIITGRAARPELHEIADTISEIADRKHAYKAGVKAQPGIDF</sequence>
<reference evidence="11 12" key="1">
    <citation type="submission" date="2016-12" db="EMBL/GenBank/DDBJ databases">
        <authorList>
            <person name="Song W.-J."/>
            <person name="Kurnit D.M."/>
        </authorList>
    </citation>
    <scope>NUCLEOTIDE SEQUENCE [LARGE SCALE GENOMIC DNA]</scope>
    <source>
        <strain evidence="11 12">IMCC3135</strain>
    </source>
</reference>
<dbReference type="GO" id="GO:0005737">
    <property type="term" value="C:cytoplasm"/>
    <property type="evidence" value="ECO:0007669"/>
    <property type="project" value="UniProtKB-SubCell"/>
</dbReference>
<evidence type="ECO:0000256" key="3">
    <source>
        <dbReference type="ARBA" id="ARBA00012454"/>
    </source>
</evidence>
<dbReference type="SUPFAM" id="SSF52540">
    <property type="entry name" value="P-loop containing nucleoside triphosphate hydrolases"/>
    <property type="match status" value="1"/>
</dbReference>
<dbReference type="Pfam" id="PF02572">
    <property type="entry name" value="CobA_CobO_BtuR"/>
    <property type="match status" value="1"/>
</dbReference>
<keyword evidence="12" id="KW-1185">Reference proteome</keyword>
<comment type="function">
    <text evidence="5 8">Required for both de novo synthesis of the corrin ring for the assimilation of exogenous corrinoids. Participates in the adenosylation of a variety of incomplete and complete corrinoids.</text>
</comment>
<evidence type="ECO:0000256" key="5">
    <source>
        <dbReference type="ARBA" id="ARBA00024929"/>
    </source>
</evidence>
<dbReference type="PANTHER" id="PTHR46638">
    <property type="entry name" value="CORRINOID ADENOSYLTRANSFERASE"/>
    <property type="match status" value="1"/>
</dbReference>
<evidence type="ECO:0000313" key="11">
    <source>
        <dbReference type="EMBL" id="ASJ71823.1"/>
    </source>
</evidence>
<organism evidence="11 12">
    <name type="scientific">Granulosicoccus antarcticus IMCC3135</name>
    <dbReference type="NCBI Taxonomy" id="1192854"/>
    <lineage>
        <taxon>Bacteria</taxon>
        <taxon>Pseudomonadati</taxon>
        <taxon>Pseudomonadota</taxon>
        <taxon>Gammaproteobacteria</taxon>
        <taxon>Chromatiales</taxon>
        <taxon>Granulosicoccaceae</taxon>
        <taxon>Granulosicoccus</taxon>
    </lineage>
</organism>
<feature type="region of interest" description="Disordered" evidence="9">
    <location>
        <begin position="1"/>
        <end position="24"/>
    </location>
</feature>
<evidence type="ECO:0000256" key="6">
    <source>
        <dbReference type="ARBA" id="ARBA00048555"/>
    </source>
</evidence>
<dbReference type="PANTHER" id="PTHR46638:SF1">
    <property type="entry name" value="CORRINOID ADENOSYLTRANSFERASE"/>
    <property type="match status" value="1"/>
</dbReference>
<dbReference type="KEGG" id="gai:IMCC3135_08625"/>
<keyword evidence="8" id="KW-0547">Nucleotide-binding</keyword>
<proteinExistence type="inferred from homology"/>
<dbReference type="PIRSF" id="PIRSF015617">
    <property type="entry name" value="Adensltrnsf_CobA"/>
    <property type="match status" value="1"/>
</dbReference>
<protein>
    <recommendedName>
        <fullName evidence="3 8">Corrinoid adenosyltransferase</fullName>
        <ecNumber evidence="3 8">2.5.1.17</ecNumber>
    </recommendedName>
    <alternativeName>
        <fullName evidence="8">Cob(II)alamin adenosyltransferase</fullName>
    </alternativeName>
    <alternativeName>
        <fullName evidence="8">Cob(II)yrinic acid a,c-diamide adenosyltransferase</fullName>
    </alternativeName>
</protein>
<dbReference type="InterPro" id="IPR025826">
    <property type="entry name" value="Co_AT_N_dom"/>
</dbReference>
<keyword evidence="8" id="KW-0169">Cobalamin biosynthesis</keyword>
<keyword evidence="4 8" id="KW-0627">Porphyrin biosynthesis</keyword>
<evidence type="ECO:0000256" key="4">
    <source>
        <dbReference type="ARBA" id="ARBA00023244"/>
    </source>
</evidence>
<dbReference type="AlphaFoldDB" id="A0A2Z2NL02"/>
<dbReference type="EMBL" id="CP018632">
    <property type="protein sequence ID" value="ASJ71823.1"/>
    <property type="molecule type" value="Genomic_DNA"/>
</dbReference>
<dbReference type="GO" id="GO:0009236">
    <property type="term" value="P:cobalamin biosynthetic process"/>
    <property type="evidence" value="ECO:0007669"/>
    <property type="project" value="UniProtKB-UniRule"/>
</dbReference>
<comment type="catalytic activity">
    <reaction evidence="7 8">
        <text>2 cob(II)alamin + reduced [electron-transfer flavoprotein] + 2 ATP = 2 adenosylcob(III)alamin + 2 triphosphate + oxidized [electron-transfer flavoprotein] + 3 H(+)</text>
        <dbReference type="Rhea" id="RHEA:28671"/>
        <dbReference type="Rhea" id="RHEA-COMP:10685"/>
        <dbReference type="Rhea" id="RHEA-COMP:10686"/>
        <dbReference type="ChEBI" id="CHEBI:15378"/>
        <dbReference type="ChEBI" id="CHEBI:16304"/>
        <dbReference type="ChEBI" id="CHEBI:18036"/>
        <dbReference type="ChEBI" id="CHEBI:18408"/>
        <dbReference type="ChEBI" id="CHEBI:30616"/>
        <dbReference type="ChEBI" id="CHEBI:57692"/>
        <dbReference type="ChEBI" id="CHEBI:58307"/>
        <dbReference type="EC" id="2.5.1.17"/>
    </reaction>
</comment>
<keyword evidence="8 11" id="KW-0808">Transferase</keyword>
<evidence type="ECO:0000313" key="12">
    <source>
        <dbReference type="Proteomes" id="UP000250079"/>
    </source>
</evidence>
<comment type="similarity">
    <text evidence="2 8">Belongs to the Cob(I)alamin adenosyltransferase family.</text>
</comment>
<dbReference type="GO" id="GO:0006779">
    <property type="term" value="P:porphyrin-containing compound biosynthetic process"/>
    <property type="evidence" value="ECO:0007669"/>
    <property type="project" value="UniProtKB-UniRule"/>
</dbReference>
<feature type="compositionally biased region" description="Basic and acidic residues" evidence="9">
    <location>
        <begin position="11"/>
        <end position="20"/>
    </location>
</feature>
<dbReference type="InterPro" id="IPR027417">
    <property type="entry name" value="P-loop_NTPase"/>
</dbReference>
<accession>A0A2Z2NL02</accession>
<dbReference type="Gene3D" id="3.40.50.300">
    <property type="entry name" value="P-loop containing nucleotide triphosphate hydrolases"/>
    <property type="match status" value="1"/>
</dbReference>
<evidence type="ECO:0000256" key="7">
    <source>
        <dbReference type="ARBA" id="ARBA00048692"/>
    </source>
</evidence>
<dbReference type="InterPro" id="IPR003724">
    <property type="entry name" value="CblAdoTrfase_CobA"/>
</dbReference>
<comment type="catalytic activity">
    <reaction evidence="6 8">
        <text>2 cob(II)yrinate a,c diamide + reduced [electron-transfer flavoprotein] + 2 ATP = 2 adenosylcob(III)yrinate a,c-diamide + 2 triphosphate + oxidized [electron-transfer flavoprotein] + 3 H(+)</text>
        <dbReference type="Rhea" id="RHEA:11528"/>
        <dbReference type="Rhea" id="RHEA-COMP:10685"/>
        <dbReference type="Rhea" id="RHEA-COMP:10686"/>
        <dbReference type="ChEBI" id="CHEBI:15378"/>
        <dbReference type="ChEBI" id="CHEBI:18036"/>
        <dbReference type="ChEBI" id="CHEBI:30616"/>
        <dbReference type="ChEBI" id="CHEBI:57692"/>
        <dbReference type="ChEBI" id="CHEBI:58307"/>
        <dbReference type="ChEBI" id="CHEBI:58503"/>
        <dbReference type="ChEBI" id="CHEBI:58537"/>
        <dbReference type="EC" id="2.5.1.17"/>
    </reaction>
</comment>
<dbReference type="EC" id="2.5.1.17" evidence="3 8"/>
<dbReference type="GO" id="GO:0005524">
    <property type="term" value="F:ATP binding"/>
    <property type="evidence" value="ECO:0007669"/>
    <property type="project" value="UniProtKB-UniRule"/>
</dbReference>
<dbReference type="Proteomes" id="UP000250079">
    <property type="component" value="Chromosome"/>
</dbReference>
<evidence type="ECO:0000256" key="9">
    <source>
        <dbReference type="SAM" id="MobiDB-lite"/>
    </source>
</evidence>
<dbReference type="NCBIfam" id="TIGR00708">
    <property type="entry name" value="cobA"/>
    <property type="match status" value="1"/>
</dbReference>
<evidence type="ECO:0000256" key="8">
    <source>
        <dbReference type="PIRNR" id="PIRNR015617"/>
    </source>
</evidence>